<keyword evidence="2 8" id="KW-0813">Transport</keyword>
<dbReference type="SUPFAM" id="SSF161098">
    <property type="entry name" value="MetI-like"/>
    <property type="match status" value="1"/>
</dbReference>
<dbReference type="CDD" id="cd06261">
    <property type="entry name" value="TM_PBP2"/>
    <property type="match status" value="1"/>
</dbReference>
<dbReference type="InterPro" id="IPR043429">
    <property type="entry name" value="ArtM/GltK/GlnP/TcyL/YhdX-like"/>
</dbReference>
<keyword evidence="4 8" id="KW-0812">Transmembrane</keyword>
<dbReference type="Proteomes" id="UP001163096">
    <property type="component" value="Chromosome"/>
</dbReference>
<keyword evidence="11" id="KW-1185">Reference proteome</keyword>
<dbReference type="InterPro" id="IPR035906">
    <property type="entry name" value="MetI-like_sf"/>
</dbReference>
<keyword evidence="3" id="KW-1003">Cell membrane</keyword>
<dbReference type="InterPro" id="IPR010065">
    <property type="entry name" value="AA_ABC_transptr_permease_3TM"/>
</dbReference>
<evidence type="ECO:0000256" key="1">
    <source>
        <dbReference type="ARBA" id="ARBA00004651"/>
    </source>
</evidence>
<dbReference type="GeneID" id="76835442"/>
<keyword evidence="6 8" id="KW-1133">Transmembrane helix</keyword>
<feature type="transmembrane region" description="Helical" evidence="8">
    <location>
        <begin position="189"/>
        <end position="210"/>
    </location>
</feature>
<dbReference type="GO" id="GO:0006865">
    <property type="term" value="P:amino acid transport"/>
    <property type="evidence" value="ECO:0007669"/>
    <property type="project" value="UniProtKB-KW"/>
</dbReference>
<evidence type="ECO:0000256" key="5">
    <source>
        <dbReference type="ARBA" id="ARBA00022970"/>
    </source>
</evidence>
<keyword evidence="5" id="KW-0029">Amino-acid transport</keyword>
<dbReference type="Pfam" id="PF00528">
    <property type="entry name" value="BPD_transp_1"/>
    <property type="match status" value="1"/>
</dbReference>
<dbReference type="PANTHER" id="PTHR30614:SF0">
    <property type="entry name" value="L-CYSTINE TRANSPORT SYSTEM PERMEASE PROTEIN TCYL"/>
    <property type="match status" value="1"/>
</dbReference>
<dbReference type="GO" id="GO:0022857">
    <property type="term" value="F:transmembrane transporter activity"/>
    <property type="evidence" value="ECO:0007669"/>
    <property type="project" value="InterPro"/>
</dbReference>
<evidence type="ECO:0000256" key="4">
    <source>
        <dbReference type="ARBA" id="ARBA00022692"/>
    </source>
</evidence>
<feature type="transmembrane region" description="Helical" evidence="8">
    <location>
        <begin position="25"/>
        <end position="46"/>
    </location>
</feature>
<gene>
    <name evidence="10" type="ORF">OU421_10030</name>
</gene>
<dbReference type="PROSITE" id="PS50928">
    <property type="entry name" value="ABC_TM1"/>
    <property type="match status" value="1"/>
</dbReference>
<proteinExistence type="inferred from homology"/>
<evidence type="ECO:0000313" key="10">
    <source>
        <dbReference type="EMBL" id="WAI00755.1"/>
    </source>
</evidence>
<dbReference type="RefSeq" id="WP_268185960.1">
    <property type="nucleotide sequence ID" value="NZ_CP113361.1"/>
</dbReference>
<accession>A0A9X9S4H9</accession>
<sequence>MDQAEFLFQILLPVLMDGLAVTLKLIVLTAPFGLVLGILVAVGRVYGSKNISLICKGAVAFIKGTPLLLMLFILYFGLPSVGITLSAFMASLVGFVMCNGAYNSEYIRGAISSIKEGQIIAAQALGMTRMQAVRHIILPQALIRAIPGLSNEFIYLIKYSSLAYMLTVIELTGAGKMVATKYFEYTEVFVIVGAIYLLLVTITTIAVMLIERKVAVPGMTQSGRNMLDIL</sequence>
<evidence type="ECO:0000259" key="9">
    <source>
        <dbReference type="PROSITE" id="PS50928"/>
    </source>
</evidence>
<dbReference type="PANTHER" id="PTHR30614">
    <property type="entry name" value="MEMBRANE COMPONENT OF AMINO ACID ABC TRANSPORTER"/>
    <property type="match status" value="1"/>
</dbReference>
<dbReference type="NCBIfam" id="TIGR01726">
    <property type="entry name" value="HEQRo_perm_3TM"/>
    <property type="match status" value="1"/>
</dbReference>
<evidence type="ECO:0000256" key="7">
    <source>
        <dbReference type="ARBA" id="ARBA00023136"/>
    </source>
</evidence>
<feature type="domain" description="ABC transmembrane type-1" evidence="9">
    <location>
        <begin position="19"/>
        <end position="210"/>
    </location>
</feature>
<dbReference type="Gene3D" id="1.10.3720.10">
    <property type="entry name" value="MetI-like"/>
    <property type="match status" value="1"/>
</dbReference>
<reference evidence="10" key="1">
    <citation type="submission" date="2022-11" db="EMBL/GenBank/DDBJ databases">
        <title>Complete genome sequence of Methanogenium organophilum DSM 3596.</title>
        <authorList>
            <person name="Chen S.-C."/>
            <person name="Lai S.-J."/>
            <person name="You Y.-T."/>
        </authorList>
    </citation>
    <scope>NUCLEOTIDE SEQUENCE</scope>
    <source>
        <strain evidence="10">DSM 3596</strain>
    </source>
</reference>
<keyword evidence="7 8" id="KW-0472">Membrane</keyword>
<evidence type="ECO:0000256" key="2">
    <source>
        <dbReference type="ARBA" id="ARBA00022448"/>
    </source>
</evidence>
<evidence type="ECO:0000313" key="11">
    <source>
        <dbReference type="Proteomes" id="UP001163096"/>
    </source>
</evidence>
<evidence type="ECO:0000256" key="8">
    <source>
        <dbReference type="RuleBase" id="RU363032"/>
    </source>
</evidence>
<evidence type="ECO:0000256" key="6">
    <source>
        <dbReference type="ARBA" id="ARBA00022989"/>
    </source>
</evidence>
<protein>
    <submittedName>
        <fullName evidence="10">Amino acid ABC transporter permease</fullName>
    </submittedName>
</protein>
<dbReference type="EMBL" id="CP113361">
    <property type="protein sequence ID" value="WAI00755.1"/>
    <property type="molecule type" value="Genomic_DNA"/>
</dbReference>
<evidence type="ECO:0000256" key="3">
    <source>
        <dbReference type="ARBA" id="ARBA00022475"/>
    </source>
</evidence>
<dbReference type="InterPro" id="IPR000515">
    <property type="entry name" value="MetI-like"/>
</dbReference>
<organism evidence="10 11">
    <name type="scientific">Methanogenium organophilum</name>
    <dbReference type="NCBI Taxonomy" id="2199"/>
    <lineage>
        <taxon>Archaea</taxon>
        <taxon>Methanobacteriati</taxon>
        <taxon>Methanobacteriota</taxon>
        <taxon>Stenosarchaea group</taxon>
        <taxon>Methanomicrobia</taxon>
        <taxon>Methanomicrobiales</taxon>
        <taxon>Methanomicrobiaceae</taxon>
        <taxon>Methanogenium</taxon>
    </lineage>
</organism>
<dbReference type="GO" id="GO:0043190">
    <property type="term" value="C:ATP-binding cassette (ABC) transporter complex"/>
    <property type="evidence" value="ECO:0007669"/>
    <property type="project" value="InterPro"/>
</dbReference>
<dbReference type="AlphaFoldDB" id="A0A9X9S4H9"/>
<dbReference type="KEGG" id="mou:OU421_10030"/>
<name>A0A9X9S4H9_METOG</name>
<comment type="similarity">
    <text evidence="8">Belongs to the binding-protein-dependent transport system permease family.</text>
</comment>
<comment type="subcellular location">
    <subcellularLocation>
        <location evidence="1 8">Cell membrane</location>
        <topology evidence="1 8">Multi-pass membrane protein</topology>
    </subcellularLocation>
</comment>
<feature type="transmembrane region" description="Helical" evidence="8">
    <location>
        <begin position="153"/>
        <end position="169"/>
    </location>
</feature>